<keyword evidence="4" id="KW-1185">Reference proteome</keyword>
<dbReference type="InterPro" id="IPR002821">
    <property type="entry name" value="Hydantoinase_A"/>
</dbReference>
<evidence type="ECO:0000256" key="1">
    <source>
        <dbReference type="SAM" id="MobiDB-lite"/>
    </source>
</evidence>
<dbReference type="Proteomes" id="UP000814176">
    <property type="component" value="Unassembled WGS sequence"/>
</dbReference>
<dbReference type="EMBL" id="JADCUA010000003">
    <property type="protein sequence ID" value="KAH9842008.1"/>
    <property type="molecule type" value="Genomic_DNA"/>
</dbReference>
<evidence type="ECO:0000259" key="2">
    <source>
        <dbReference type="Pfam" id="PF01968"/>
    </source>
</evidence>
<reference evidence="3 4" key="1">
    <citation type="journal article" date="2021" name="Environ. Microbiol.">
        <title>Gene family expansions and transcriptome signatures uncover fungal adaptations to wood decay.</title>
        <authorList>
            <person name="Hage H."/>
            <person name="Miyauchi S."/>
            <person name="Viragh M."/>
            <person name="Drula E."/>
            <person name="Min B."/>
            <person name="Chaduli D."/>
            <person name="Navarro D."/>
            <person name="Favel A."/>
            <person name="Norest M."/>
            <person name="Lesage-Meessen L."/>
            <person name="Balint B."/>
            <person name="Merenyi Z."/>
            <person name="de Eugenio L."/>
            <person name="Morin E."/>
            <person name="Martinez A.T."/>
            <person name="Baldrian P."/>
            <person name="Stursova M."/>
            <person name="Martinez M.J."/>
            <person name="Novotny C."/>
            <person name="Magnuson J.K."/>
            <person name="Spatafora J.W."/>
            <person name="Maurice S."/>
            <person name="Pangilinan J."/>
            <person name="Andreopoulos W."/>
            <person name="LaButti K."/>
            <person name="Hundley H."/>
            <person name="Na H."/>
            <person name="Kuo A."/>
            <person name="Barry K."/>
            <person name="Lipzen A."/>
            <person name="Henrissat B."/>
            <person name="Riley R."/>
            <person name="Ahrendt S."/>
            <person name="Nagy L.G."/>
            <person name="Grigoriev I.V."/>
            <person name="Martin F."/>
            <person name="Rosso M.N."/>
        </authorList>
    </citation>
    <scope>NUCLEOTIDE SEQUENCE [LARGE SCALE GENOMIC DNA]</scope>
    <source>
        <strain evidence="3 4">CIRM-BRFM 1785</strain>
    </source>
</reference>
<sequence length="325" mass="34186">MKVLNLTCPLFLTQNDGTLTSAASAARLPIRTFASGPTNSMRGAVFLAGPDEKRTGQQRKSIIVADVGGTTTGVGVLPSGFLRQVASFIEAGGMRTNFSMVDVQSIGPGGGSRVMASETPQGRTVAVRPDSVGHYITRDAKVFGGDIMTTTGIVVASGRANLGERRKEQPWTHLTDGERSSSSTLLQSPVGTYRIGQGPNNATDAPHRASLRFAAGQHPQHPLSPNLSAALWFWQPRAPIQGARTASAILLERGEPAASTGAGQPISSPKPPPAPGWPPLRRSPPSVARLHALHSRIAASRDLQLPLPDSALASPAIFLQVQRLL</sequence>
<feature type="compositionally biased region" description="Pro residues" evidence="1">
    <location>
        <begin position="268"/>
        <end position="282"/>
    </location>
</feature>
<dbReference type="RefSeq" id="XP_047783307.1">
    <property type="nucleotide sequence ID" value="XM_047928553.1"/>
</dbReference>
<comment type="caution">
    <text evidence="3">The sequence shown here is derived from an EMBL/GenBank/DDBJ whole genome shotgun (WGS) entry which is preliminary data.</text>
</comment>
<feature type="region of interest" description="Disordered" evidence="1">
    <location>
        <begin position="256"/>
        <end position="285"/>
    </location>
</feature>
<feature type="domain" description="Hydantoinase A/oxoprolinase" evidence="2">
    <location>
        <begin position="7"/>
        <end position="159"/>
    </location>
</feature>
<evidence type="ECO:0000313" key="3">
    <source>
        <dbReference type="EMBL" id="KAH9842008.1"/>
    </source>
</evidence>
<dbReference type="InterPro" id="IPR045079">
    <property type="entry name" value="Oxoprolinase-like"/>
</dbReference>
<evidence type="ECO:0000313" key="4">
    <source>
        <dbReference type="Proteomes" id="UP000814176"/>
    </source>
</evidence>
<organism evidence="3 4">
    <name type="scientific">Rhodofomes roseus</name>
    <dbReference type="NCBI Taxonomy" id="34475"/>
    <lineage>
        <taxon>Eukaryota</taxon>
        <taxon>Fungi</taxon>
        <taxon>Dikarya</taxon>
        <taxon>Basidiomycota</taxon>
        <taxon>Agaricomycotina</taxon>
        <taxon>Agaricomycetes</taxon>
        <taxon>Polyporales</taxon>
        <taxon>Rhodofomes</taxon>
    </lineage>
</organism>
<dbReference type="GeneID" id="72009285"/>
<dbReference type="Pfam" id="PF01968">
    <property type="entry name" value="Hydantoinase_A"/>
    <property type="match status" value="1"/>
</dbReference>
<protein>
    <submittedName>
        <fullName evidence="3">Hydantoinase/oxoprolinase-domain-containing protein</fullName>
    </submittedName>
</protein>
<proteinExistence type="predicted"/>
<dbReference type="PANTHER" id="PTHR11365:SF10">
    <property type="entry name" value="HYDANTOINASE_OXOPROLINASE"/>
    <property type="match status" value="1"/>
</dbReference>
<dbReference type="PANTHER" id="PTHR11365">
    <property type="entry name" value="5-OXOPROLINASE RELATED"/>
    <property type="match status" value="1"/>
</dbReference>
<name>A0ABQ8KVF0_9APHY</name>
<gene>
    <name evidence="3" type="ORF">C8Q71DRAFT_885575</name>
</gene>
<accession>A0ABQ8KVF0</accession>